<feature type="domain" description="Ig-like" evidence="6">
    <location>
        <begin position="20"/>
        <end position="108"/>
    </location>
</feature>
<sequence length="640" mass="71047">MKTFLMLTATLLKISALFAPTEGKALRISEEFSVYAGQNLTLSCFPRDSPLDFVFWYKVDENNKEEDRYHSDGPSYTITMATVDDRGIYSCLSAEWGTWGIRRYSLVNVIVPGEQSCKHGWHLHKKTNACYLHSARSVTKSWSGAQTYCNASEAQLAHFDNNAEDFAFLTKLSNKTSPSSFWLDYVQGAHGTPNWSMPSGTQASQCSVFNKTVGILSRSACSKLLPFICQKVLPEIPKDVHLEHITSFTARVGWTVTTSRPEPQVYHLELTALSSKNVVRRTSSKSRFVRFTHLQPDTIYQVRVQAGNGAGNGSNPPIIASSPPNGRVSEGQPLNLTCTQARASISWYKQGSDKPIAHGQELTIQEASSSHEGTYYLHPVITNLTCAMLKHEIIFLCETSNKHPVEYAWLKDEKPLLSKTDTMKVPLRNNMFTGLYECRVSNIAGRASKSLVVAPLGNTVDPRGPTHPSGNDSVAVYITVIAVLSFILAIFCFACGIFVRTGRLKFGKKRTSRKLTTQSSLTEITAVELTASEDSESPRIVSHSSDSATENREDVFPYLVTQAWLPGNGHYSSLRRDERADRNVTDVTQTMKPDYFNISPSNRNDSAANCMYAPLVYPQGDADKTKRPYVNTDDNGSCDM</sequence>
<dbReference type="InterPro" id="IPR016186">
    <property type="entry name" value="C-type_lectin-like/link_sf"/>
</dbReference>
<feature type="transmembrane region" description="Helical" evidence="3">
    <location>
        <begin position="474"/>
        <end position="499"/>
    </location>
</feature>
<dbReference type="Gene3D" id="3.10.100.10">
    <property type="entry name" value="Mannose-Binding Protein A, subunit A"/>
    <property type="match status" value="1"/>
</dbReference>
<dbReference type="CDD" id="cd00063">
    <property type="entry name" value="FN3"/>
    <property type="match status" value="1"/>
</dbReference>
<dbReference type="InterPro" id="IPR003598">
    <property type="entry name" value="Ig_sub2"/>
</dbReference>
<feature type="domain" description="Fibronectin type-III" evidence="7">
    <location>
        <begin position="236"/>
        <end position="326"/>
    </location>
</feature>
<organism evidence="8 9">
    <name type="scientific">Acropora cervicornis</name>
    <name type="common">Staghorn coral</name>
    <dbReference type="NCBI Taxonomy" id="6130"/>
    <lineage>
        <taxon>Eukaryota</taxon>
        <taxon>Metazoa</taxon>
        <taxon>Cnidaria</taxon>
        <taxon>Anthozoa</taxon>
        <taxon>Hexacorallia</taxon>
        <taxon>Scleractinia</taxon>
        <taxon>Astrocoeniina</taxon>
        <taxon>Acroporidae</taxon>
        <taxon>Acropora</taxon>
    </lineage>
</organism>
<dbReference type="GO" id="GO:0098632">
    <property type="term" value="F:cell-cell adhesion mediator activity"/>
    <property type="evidence" value="ECO:0007669"/>
    <property type="project" value="TreeGrafter"/>
</dbReference>
<accession>A0AAD9VCR6</accession>
<protein>
    <submittedName>
        <fullName evidence="8">Uncharacterized protein</fullName>
    </submittedName>
</protein>
<dbReference type="InterPro" id="IPR001304">
    <property type="entry name" value="C-type_lectin-like"/>
</dbReference>
<reference evidence="8" key="2">
    <citation type="journal article" date="2023" name="Science">
        <title>Genomic signatures of disease resistance in endangered staghorn corals.</title>
        <authorList>
            <person name="Vollmer S.V."/>
            <person name="Selwyn J.D."/>
            <person name="Despard B.A."/>
            <person name="Roesel C.L."/>
        </authorList>
    </citation>
    <scope>NUCLEOTIDE SEQUENCE</scope>
    <source>
        <strain evidence="8">K2</strain>
    </source>
</reference>
<gene>
    <name evidence="8" type="ORF">P5673_005503</name>
</gene>
<feature type="chain" id="PRO_5041998404" evidence="4">
    <location>
        <begin position="24"/>
        <end position="640"/>
    </location>
</feature>
<dbReference type="Pfam" id="PF13927">
    <property type="entry name" value="Ig_3"/>
    <property type="match status" value="1"/>
</dbReference>
<dbReference type="SMART" id="SM00034">
    <property type="entry name" value="CLECT"/>
    <property type="match status" value="1"/>
</dbReference>
<dbReference type="SUPFAM" id="SSF49265">
    <property type="entry name" value="Fibronectin type III"/>
    <property type="match status" value="1"/>
</dbReference>
<dbReference type="GO" id="GO:0070593">
    <property type="term" value="P:dendrite self-avoidance"/>
    <property type="evidence" value="ECO:0007669"/>
    <property type="project" value="TreeGrafter"/>
</dbReference>
<dbReference type="SMART" id="SM00409">
    <property type="entry name" value="IG"/>
    <property type="match status" value="2"/>
</dbReference>
<dbReference type="InterPro" id="IPR036116">
    <property type="entry name" value="FN3_sf"/>
</dbReference>
<dbReference type="PANTHER" id="PTHR10075">
    <property type="entry name" value="BASIGIN RELATED"/>
    <property type="match status" value="1"/>
</dbReference>
<dbReference type="Proteomes" id="UP001249851">
    <property type="component" value="Unassembled WGS sequence"/>
</dbReference>
<dbReference type="EMBL" id="JARQWQ010000009">
    <property type="protein sequence ID" value="KAK2569671.1"/>
    <property type="molecule type" value="Genomic_DNA"/>
</dbReference>
<comment type="caution">
    <text evidence="8">The sequence shown here is derived from an EMBL/GenBank/DDBJ whole genome shotgun (WGS) entry which is preliminary data.</text>
</comment>
<dbReference type="Pfam" id="PF00059">
    <property type="entry name" value="Lectin_C"/>
    <property type="match status" value="1"/>
</dbReference>
<dbReference type="GO" id="GO:0007411">
    <property type="term" value="P:axon guidance"/>
    <property type="evidence" value="ECO:0007669"/>
    <property type="project" value="TreeGrafter"/>
</dbReference>
<dbReference type="GO" id="GO:0007156">
    <property type="term" value="P:homophilic cell adhesion via plasma membrane adhesion molecules"/>
    <property type="evidence" value="ECO:0007669"/>
    <property type="project" value="TreeGrafter"/>
</dbReference>
<evidence type="ECO:0000256" key="2">
    <source>
        <dbReference type="SAM" id="MobiDB-lite"/>
    </source>
</evidence>
<evidence type="ECO:0000259" key="7">
    <source>
        <dbReference type="PROSITE" id="PS50853"/>
    </source>
</evidence>
<dbReference type="GO" id="GO:0005886">
    <property type="term" value="C:plasma membrane"/>
    <property type="evidence" value="ECO:0007669"/>
    <property type="project" value="TreeGrafter"/>
</dbReference>
<dbReference type="PROSITE" id="PS50041">
    <property type="entry name" value="C_TYPE_LECTIN_2"/>
    <property type="match status" value="1"/>
</dbReference>
<dbReference type="SUPFAM" id="SSF48726">
    <property type="entry name" value="Immunoglobulin"/>
    <property type="match status" value="2"/>
</dbReference>
<keyword evidence="3" id="KW-0472">Membrane</keyword>
<dbReference type="InterPro" id="IPR016187">
    <property type="entry name" value="CTDL_fold"/>
</dbReference>
<evidence type="ECO:0000313" key="8">
    <source>
        <dbReference type="EMBL" id="KAK2569671.1"/>
    </source>
</evidence>
<dbReference type="InterPro" id="IPR007110">
    <property type="entry name" value="Ig-like_dom"/>
</dbReference>
<dbReference type="Pfam" id="PF00041">
    <property type="entry name" value="fn3"/>
    <property type="match status" value="1"/>
</dbReference>
<keyword evidence="3" id="KW-1133">Transmembrane helix</keyword>
<evidence type="ECO:0000256" key="3">
    <source>
        <dbReference type="SAM" id="Phobius"/>
    </source>
</evidence>
<dbReference type="PROSITE" id="PS50853">
    <property type="entry name" value="FN3"/>
    <property type="match status" value="1"/>
</dbReference>
<feature type="signal peptide" evidence="4">
    <location>
        <begin position="1"/>
        <end position="23"/>
    </location>
</feature>
<dbReference type="InterPro" id="IPR003961">
    <property type="entry name" value="FN3_dom"/>
</dbReference>
<dbReference type="InterPro" id="IPR013783">
    <property type="entry name" value="Ig-like_fold"/>
</dbReference>
<feature type="region of interest" description="Disordered" evidence="2">
    <location>
        <begin position="621"/>
        <end position="640"/>
    </location>
</feature>
<dbReference type="CDD" id="cd00037">
    <property type="entry name" value="CLECT"/>
    <property type="match status" value="1"/>
</dbReference>
<dbReference type="SUPFAM" id="SSF56436">
    <property type="entry name" value="C-type lectin-like"/>
    <property type="match status" value="1"/>
</dbReference>
<feature type="domain" description="C-type lectin" evidence="5">
    <location>
        <begin position="126"/>
        <end position="230"/>
    </location>
</feature>
<evidence type="ECO:0000256" key="1">
    <source>
        <dbReference type="ARBA" id="ARBA00023319"/>
    </source>
</evidence>
<evidence type="ECO:0000313" key="9">
    <source>
        <dbReference type="Proteomes" id="UP001249851"/>
    </source>
</evidence>
<evidence type="ECO:0000259" key="6">
    <source>
        <dbReference type="PROSITE" id="PS50835"/>
    </source>
</evidence>
<keyword evidence="4" id="KW-0732">Signal</keyword>
<dbReference type="InterPro" id="IPR003599">
    <property type="entry name" value="Ig_sub"/>
</dbReference>
<dbReference type="SMART" id="SM00060">
    <property type="entry name" value="FN3"/>
    <property type="match status" value="1"/>
</dbReference>
<keyword evidence="3" id="KW-0812">Transmembrane</keyword>
<dbReference type="PANTHER" id="PTHR10075:SF100">
    <property type="entry name" value="FASCICLIN-2"/>
    <property type="match status" value="1"/>
</dbReference>
<dbReference type="InterPro" id="IPR036179">
    <property type="entry name" value="Ig-like_dom_sf"/>
</dbReference>
<name>A0AAD9VCR6_ACRCE</name>
<dbReference type="InterPro" id="IPR013151">
    <property type="entry name" value="Immunoglobulin_dom"/>
</dbReference>
<keyword evidence="1" id="KW-0393">Immunoglobulin domain</keyword>
<keyword evidence="9" id="KW-1185">Reference proteome</keyword>
<dbReference type="Gene3D" id="2.60.40.10">
    <property type="entry name" value="Immunoglobulins"/>
    <property type="match status" value="4"/>
</dbReference>
<proteinExistence type="predicted"/>
<dbReference type="GO" id="GO:0030424">
    <property type="term" value="C:axon"/>
    <property type="evidence" value="ECO:0007669"/>
    <property type="project" value="TreeGrafter"/>
</dbReference>
<dbReference type="SMART" id="SM00408">
    <property type="entry name" value="IGc2"/>
    <property type="match status" value="2"/>
</dbReference>
<dbReference type="Pfam" id="PF00047">
    <property type="entry name" value="ig"/>
    <property type="match status" value="1"/>
</dbReference>
<reference evidence="8" key="1">
    <citation type="journal article" date="2023" name="G3 (Bethesda)">
        <title>Whole genome assembly and annotation of the endangered Caribbean coral Acropora cervicornis.</title>
        <authorList>
            <person name="Selwyn J.D."/>
            <person name="Vollmer S.V."/>
        </authorList>
    </citation>
    <scope>NUCLEOTIDE SEQUENCE</scope>
    <source>
        <strain evidence="8">K2</strain>
    </source>
</reference>
<evidence type="ECO:0000256" key="4">
    <source>
        <dbReference type="SAM" id="SignalP"/>
    </source>
</evidence>
<dbReference type="AlphaFoldDB" id="A0AAD9VCR6"/>
<feature type="domain" description="Ig-like" evidence="6">
    <location>
        <begin position="317"/>
        <end position="454"/>
    </location>
</feature>
<dbReference type="PROSITE" id="PS50835">
    <property type="entry name" value="IG_LIKE"/>
    <property type="match status" value="2"/>
</dbReference>
<evidence type="ECO:0000259" key="5">
    <source>
        <dbReference type="PROSITE" id="PS50041"/>
    </source>
</evidence>